<evidence type="ECO:0000313" key="3">
    <source>
        <dbReference type="EnsemblFungi" id="PTTG_00024-t43_1-p1"/>
    </source>
</evidence>
<dbReference type="EnsemblFungi" id="PTTG_00024-t43_1">
    <property type="protein sequence ID" value="PTTG_00024-t43_1-p1"/>
    <property type="gene ID" value="PTTG_00024"/>
</dbReference>
<dbReference type="GO" id="GO:0032991">
    <property type="term" value="C:protein-containing complex"/>
    <property type="evidence" value="ECO:0007669"/>
    <property type="project" value="TreeGrafter"/>
</dbReference>
<evidence type="ECO:0000256" key="1">
    <source>
        <dbReference type="SAM" id="MobiDB-lite"/>
    </source>
</evidence>
<accession>A0A180GDV9</accession>
<reference evidence="2" key="2">
    <citation type="submission" date="2016-05" db="EMBL/GenBank/DDBJ databases">
        <title>Comparative analysis highlights variable genome content of wheat rusts and divergence of the mating loci.</title>
        <authorList>
            <person name="Cuomo C.A."/>
            <person name="Bakkeren G."/>
            <person name="Szabo L."/>
            <person name="Khalil H."/>
            <person name="Joly D."/>
            <person name="Goldberg J."/>
            <person name="Young S."/>
            <person name="Zeng Q."/>
            <person name="Fellers J."/>
        </authorList>
    </citation>
    <scope>NUCLEOTIDE SEQUENCE [LARGE SCALE GENOMIC DNA]</scope>
    <source>
        <strain evidence="2">1-1 BBBD Race 1</strain>
    </source>
</reference>
<reference evidence="3" key="4">
    <citation type="submission" date="2025-05" db="UniProtKB">
        <authorList>
            <consortium name="EnsemblFungi"/>
        </authorList>
    </citation>
    <scope>IDENTIFICATION</scope>
    <source>
        <strain evidence="3">isolate 1-1 / race 1 (BBBD)</strain>
    </source>
</reference>
<dbReference type="OrthoDB" id="2529286at2759"/>
<dbReference type="VEuPathDB" id="FungiDB:PTTG_00024"/>
<dbReference type="InterPro" id="IPR019410">
    <property type="entry name" value="Methyltransf_16"/>
</dbReference>
<dbReference type="InterPro" id="IPR029063">
    <property type="entry name" value="SAM-dependent_MTases_sf"/>
</dbReference>
<dbReference type="PANTHER" id="PTHR14614:SF109">
    <property type="entry name" value="RIBOSOMAL LYSINE N-METHYLTRANSFERASE 5"/>
    <property type="match status" value="1"/>
</dbReference>
<evidence type="ECO:0000313" key="2">
    <source>
        <dbReference type="EMBL" id="OAV90754.1"/>
    </source>
</evidence>
<proteinExistence type="predicted"/>
<feature type="compositionally biased region" description="Polar residues" evidence="1">
    <location>
        <begin position="110"/>
        <end position="122"/>
    </location>
</feature>
<protein>
    <submittedName>
        <fullName evidence="2 3">Uncharacterized protein</fullName>
    </submittedName>
</protein>
<name>A0A180GDV9_PUCT1</name>
<dbReference type="AlphaFoldDB" id="A0A180GDV9"/>
<sequence length="412" mass="45330">MVWSKGACKGLSSDEIDLKIQIFSSDKSLSSLMSIPRLLTISPGRLVRVTDADEEVFALYTGLAGSSERASEFDAAKSEQARRHPTQAGSLGFVDSGASTIGIRLEIRPPTQQAHGQSMTGRNTKKGRKAKTSSSSQGGREIEVELKQDIFATKYRSGDTGSLVWRASIDFAELLWYELLFPSPHAPSGPGEDEDTCWRGFLDMARLTESSRILELGAGTGSLAILCAGMFPSASRASWTASDQFDLLTIIARNLAHNRIAFSTGSGSQEEPHARYTIEEIDWLAVETQWLKTQGHPRLATSEPADCSSKRYDLILAVDCLYNESLILPLLRTIDHFGSVQEEPCSSGVNGPTLVLVVSELRSSDVVEAFVRHWLALRPAWTLCRLPIQSLRPELNLNLAKPRYVVWCGWKN</sequence>
<feature type="region of interest" description="Disordered" evidence="1">
    <location>
        <begin position="107"/>
        <end position="140"/>
    </location>
</feature>
<reference evidence="3 4" key="3">
    <citation type="journal article" date="2017" name="G3 (Bethesda)">
        <title>Comparative analysis highlights variable genome content of wheat rusts and divergence of the mating loci.</title>
        <authorList>
            <person name="Cuomo C.A."/>
            <person name="Bakkeren G."/>
            <person name="Khalil H.B."/>
            <person name="Panwar V."/>
            <person name="Joly D."/>
            <person name="Linning R."/>
            <person name="Sakthikumar S."/>
            <person name="Song X."/>
            <person name="Adiconis X."/>
            <person name="Fan L."/>
            <person name="Goldberg J.M."/>
            <person name="Levin J.Z."/>
            <person name="Young S."/>
            <person name="Zeng Q."/>
            <person name="Anikster Y."/>
            <person name="Bruce M."/>
            <person name="Wang M."/>
            <person name="Yin C."/>
            <person name="McCallum B."/>
            <person name="Szabo L.J."/>
            <person name="Hulbert S."/>
            <person name="Chen X."/>
            <person name="Fellers J.P."/>
        </authorList>
    </citation>
    <scope>NUCLEOTIDE SEQUENCE</scope>
    <source>
        <strain evidence="4">Isolate 1-1 / race 1 (BBBD)</strain>
        <strain evidence="3">isolate 1-1 / race 1 (BBBD)</strain>
    </source>
</reference>
<organism evidence="2">
    <name type="scientific">Puccinia triticina (isolate 1-1 / race 1 (BBBD))</name>
    <name type="common">Brown leaf rust fungus</name>
    <dbReference type="NCBI Taxonomy" id="630390"/>
    <lineage>
        <taxon>Eukaryota</taxon>
        <taxon>Fungi</taxon>
        <taxon>Dikarya</taxon>
        <taxon>Basidiomycota</taxon>
        <taxon>Pucciniomycotina</taxon>
        <taxon>Pucciniomycetes</taxon>
        <taxon>Pucciniales</taxon>
        <taxon>Pucciniaceae</taxon>
        <taxon>Puccinia</taxon>
    </lineage>
</organism>
<dbReference type="EMBL" id="ADAS02000095">
    <property type="protein sequence ID" value="OAV90754.1"/>
    <property type="molecule type" value="Genomic_DNA"/>
</dbReference>
<dbReference type="GO" id="GO:0008757">
    <property type="term" value="F:S-adenosylmethionine-dependent methyltransferase activity"/>
    <property type="evidence" value="ECO:0007669"/>
    <property type="project" value="UniProtKB-ARBA"/>
</dbReference>
<dbReference type="SUPFAM" id="SSF53335">
    <property type="entry name" value="S-adenosyl-L-methionine-dependent methyltransferases"/>
    <property type="match status" value="1"/>
</dbReference>
<evidence type="ECO:0000313" key="4">
    <source>
        <dbReference type="Proteomes" id="UP000005240"/>
    </source>
</evidence>
<dbReference type="PANTHER" id="PTHR14614">
    <property type="entry name" value="HEPATOCELLULAR CARCINOMA-ASSOCIATED ANTIGEN"/>
    <property type="match status" value="1"/>
</dbReference>
<dbReference type="GO" id="GO:0005829">
    <property type="term" value="C:cytosol"/>
    <property type="evidence" value="ECO:0007669"/>
    <property type="project" value="TreeGrafter"/>
</dbReference>
<dbReference type="STRING" id="630390.A0A180GDV9"/>
<gene>
    <name evidence="2" type="ORF">PTTG_00024</name>
</gene>
<dbReference type="Gene3D" id="3.40.50.150">
    <property type="entry name" value="Vaccinia Virus protein VP39"/>
    <property type="match status" value="1"/>
</dbReference>
<dbReference type="Proteomes" id="UP000005240">
    <property type="component" value="Unassembled WGS sequence"/>
</dbReference>
<reference evidence="2" key="1">
    <citation type="submission" date="2009-11" db="EMBL/GenBank/DDBJ databases">
        <authorList>
            <consortium name="The Broad Institute Genome Sequencing Platform"/>
            <person name="Ward D."/>
            <person name="Feldgarden M."/>
            <person name="Earl A."/>
            <person name="Young S.K."/>
            <person name="Zeng Q."/>
            <person name="Koehrsen M."/>
            <person name="Alvarado L."/>
            <person name="Berlin A."/>
            <person name="Bochicchio J."/>
            <person name="Borenstein D."/>
            <person name="Chapman S.B."/>
            <person name="Chen Z."/>
            <person name="Engels R."/>
            <person name="Freedman E."/>
            <person name="Gellesch M."/>
            <person name="Goldberg J."/>
            <person name="Griggs A."/>
            <person name="Gujja S."/>
            <person name="Heilman E."/>
            <person name="Heiman D."/>
            <person name="Hepburn T."/>
            <person name="Howarth C."/>
            <person name="Jen D."/>
            <person name="Larson L."/>
            <person name="Lewis B."/>
            <person name="Mehta T."/>
            <person name="Park D."/>
            <person name="Pearson M."/>
            <person name="Roberts A."/>
            <person name="Saif S."/>
            <person name="Shea T."/>
            <person name="Shenoy N."/>
            <person name="Sisk P."/>
            <person name="Stolte C."/>
            <person name="Sykes S."/>
            <person name="Thomson T."/>
            <person name="Walk T."/>
            <person name="White J."/>
            <person name="Yandava C."/>
            <person name="Izard J."/>
            <person name="Baranova O.V."/>
            <person name="Blanton J.M."/>
            <person name="Tanner A.C."/>
            <person name="Dewhirst F.E."/>
            <person name="Haas B."/>
            <person name="Nusbaum C."/>
            <person name="Birren B."/>
        </authorList>
    </citation>
    <scope>NUCLEOTIDE SEQUENCE [LARGE SCALE GENOMIC DNA]</scope>
    <source>
        <strain evidence="2">1-1 BBBD Race 1</strain>
    </source>
</reference>
<keyword evidence="4" id="KW-1185">Reference proteome</keyword>